<evidence type="ECO:0000256" key="1">
    <source>
        <dbReference type="SAM" id="MobiDB-lite"/>
    </source>
</evidence>
<proteinExistence type="predicted"/>
<accession>A0ABN2QD47</accession>
<feature type="region of interest" description="Disordered" evidence="1">
    <location>
        <begin position="1"/>
        <end position="29"/>
    </location>
</feature>
<dbReference type="EMBL" id="BAAAQM010000001">
    <property type="protein sequence ID" value="GAA1949941.1"/>
    <property type="molecule type" value="Genomic_DNA"/>
</dbReference>
<organism evidence="2 3">
    <name type="scientific">Catenulispora subtropica</name>
    <dbReference type="NCBI Taxonomy" id="450798"/>
    <lineage>
        <taxon>Bacteria</taxon>
        <taxon>Bacillati</taxon>
        <taxon>Actinomycetota</taxon>
        <taxon>Actinomycetes</taxon>
        <taxon>Catenulisporales</taxon>
        <taxon>Catenulisporaceae</taxon>
        <taxon>Catenulispora</taxon>
    </lineage>
</organism>
<gene>
    <name evidence="2" type="ORF">GCM10009838_01270</name>
</gene>
<comment type="caution">
    <text evidence="2">The sequence shown here is derived from an EMBL/GenBank/DDBJ whole genome shotgun (WGS) entry which is preliminary data.</text>
</comment>
<sequence length="87" mass="9236">MYCPVPPVLSDGLPRSPGSGRSGVPPPPRTVAGPCTATVAGTVIGLASVCFGTAAWLDRLEHGPIQHRRIVGWLTDEYTAVRRNSQR</sequence>
<evidence type="ECO:0000313" key="2">
    <source>
        <dbReference type="EMBL" id="GAA1949941.1"/>
    </source>
</evidence>
<protein>
    <submittedName>
        <fullName evidence="2">Uncharacterized protein</fullName>
    </submittedName>
</protein>
<keyword evidence="3" id="KW-1185">Reference proteome</keyword>
<dbReference type="Proteomes" id="UP001499854">
    <property type="component" value="Unassembled WGS sequence"/>
</dbReference>
<reference evidence="2 3" key="1">
    <citation type="journal article" date="2019" name="Int. J. Syst. Evol. Microbiol.">
        <title>The Global Catalogue of Microorganisms (GCM) 10K type strain sequencing project: providing services to taxonomists for standard genome sequencing and annotation.</title>
        <authorList>
            <consortium name="The Broad Institute Genomics Platform"/>
            <consortium name="The Broad Institute Genome Sequencing Center for Infectious Disease"/>
            <person name="Wu L."/>
            <person name="Ma J."/>
        </authorList>
    </citation>
    <scope>NUCLEOTIDE SEQUENCE [LARGE SCALE GENOMIC DNA]</scope>
    <source>
        <strain evidence="2 3">JCM 16013</strain>
    </source>
</reference>
<feature type="compositionally biased region" description="Low complexity" evidence="1">
    <location>
        <begin position="14"/>
        <end position="23"/>
    </location>
</feature>
<name>A0ABN2QD47_9ACTN</name>
<evidence type="ECO:0000313" key="3">
    <source>
        <dbReference type="Proteomes" id="UP001499854"/>
    </source>
</evidence>